<dbReference type="EMBL" id="JYNZ01000003">
    <property type="protein sequence ID" value="KXK26387.1"/>
    <property type="molecule type" value="Genomic_DNA"/>
</dbReference>
<dbReference type="Proteomes" id="UP000070457">
    <property type="component" value="Unassembled WGS sequence"/>
</dbReference>
<dbReference type="CDD" id="cd06259">
    <property type="entry name" value="YdcF-like"/>
    <property type="match status" value="1"/>
</dbReference>
<sequence length="210" mass="23225">MNALVIASGGLNPEGSLAPWTQRRADRAIELFNTESYEWVIPASRGTVYKDPPLVDGSPLDEAVAMAHYLIEHAIPAEKILTENLSRDTIGNALFTRLLFTDPLGIKNLTVVTSDFHMPRTRTLFEWVYTLAPASGVALRYENASDDGIDLSLLNARLKKEQDALSKLRPLIADIEDLAGLVRFLYREHAAYSALGGDFYAIDEKVAATY</sequence>
<dbReference type="InterPro" id="IPR051599">
    <property type="entry name" value="Cell_Envelope_Assoc"/>
</dbReference>
<dbReference type="Gene3D" id="3.40.50.620">
    <property type="entry name" value="HUPs"/>
    <property type="match status" value="1"/>
</dbReference>
<evidence type="ECO:0000313" key="3">
    <source>
        <dbReference type="Proteomes" id="UP000070457"/>
    </source>
</evidence>
<dbReference type="PANTHER" id="PTHR30336:SF20">
    <property type="entry name" value="DUF218 DOMAIN-CONTAINING PROTEIN"/>
    <property type="match status" value="1"/>
</dbReference>
<accession>A0A136LXR6</accession>
<proteinExistence type="predicted"/>
<dbReference type="STRING" id="1617426.TR69_WS6001000390"/>
<name>A0A136LXR6_9BACT</name>
<dbReference type="AlphaFoldDB" id="A0A136LXR6"/>
<dbReference type="GO" id="GO:0005886">
    <property type="term" value="C:plasma membrane"/>
    <property type="evidence" value="ECO:0007669"/>
    <property type="project" value="TreeGrafter"/>
</dbReference>
<dbReference type="InterPro" id="IPR014729">
    <property type="entry name" value="Rossmann-like_a/b/a_fold"/>
</dbReference>
<evidence type="ECO:0000259" key="1">
    <source>
        <dbReference type="Pfam" id="PF02698"/>
    </source>
</evidence>
<protein>
    <recommendedName>
        <fullName evidence="1">DUF218 domain-containing protein</fullName>
    </recommendedName>
</protein>
<dbReference type="InterPro" id="IPR003848">
    <property type="entry name" value="DUF218"/>
</dbReference>
<dbReference type="Pfam" id="PF02698">
    <property type="entry name" value="DUF218"/>
    <property type="match status" value="1"/>
</dbReference>
<gene>
    <name evidence="2" type="ORF">TR69_WS6001000390</name>
</gene>
<comment type="caution">
    <text evidence="2">The sequence shown here is derived from an EMBL/GenBank/DDBJ whole genome shotgun (WGS) entry which is preliminary data.</text>
</comment>
<feature type="domain" description="DUF218" evidence="1">
    <location>
        <begin position="4"/>
        <end position="142"/>
    </location>
</feature>
<reference evidence="2 3" key="1">
    <citation type="submission" date="2015-02" db="EMBL/GenBank/DDBJ databases">
        <title>Improved understanding of the partial-nitritation anammox process through 23 genomes representing the majority of the microbial community.</title>
        <authorList>
            <person name="Speth D.R."/>
            <person name="In T Zandt M."/>
            <person name="Guerrero Cruz S."/>
            <person name="Jetten M.S."/>
            <person name="Dutilh B.E."/>
        </authorList>
    </citation>
    <scope>NUCLEOTIDE SEQUENCE [LARGE SCALE GENOMIC DNA]</scope>
    <source>
        <strain evidence="2">OLB20</strain>
    </source>
</reference>
<organism evidence="2 3">
    <name type="scientific">candidate division WS6 bacterium OLB20</name>
    <dbReference type="NCBI Taxonomy" id="1617426"/>
    <lineage>
        <taxon>Bacteria</taxon>
        <taxon>Candidatus Dojkabacteria</taxon>
    </lineage>
</organism>
<evidence type="ECO:0000313" key="2">
    <source>
        <dbReference type="EMBL" id="KXK26387.1"/>
    </source>
</evidence>
<dbReference type="PANTHER" id="PTHR30336">
    <property type="entry name" value="INNER MEMBRANE PROTEIN, PROBABLE PERMEASE"/>
    <property type="match status" value="1"/>
</dbReference>